<dbReference type="GO" id="GO:0031411">
    <property type="term" value="C:gas vesicle"/>
    <property type="evidence" value="ECO:0007669"/>
    <property type="project" value="UniProtKB-SubCell"/>
</dbReference>
<sequence length="276" mass="28809">MSYVYAVGGAGKALDSALSGRTGAHGGALRTVRAGDLVALVSSVPHDAFGTDGLRAQMEDIKQLEVLARTHHCVVEAAYESGTVLPMRLATVYLDDARVTEMLVERAVEFGDLLSRLEGHVELGVKVYADPREAAAASEAATTATAPGESAVTSPGRAYLRQRREQRRNHRDAYQAAGAVAAEVTARVGATVRARLAHRPQQGDLAPGAGENIANDAYLVQASRVAEFHTALAGLADDVPGVRVEITGPWAPYSFATPPAEGTRGGEGSGGDGGRR</sequence>
<dbReference type="GO" id="GO:0031412">
    <property type="term" value="P:gas vesicle organization"/>
    <property type="evidence" value="ECO:0007669"/>
    <property type="project" value="InterPro"/>
</dbReference>
<name>A0A1U9R2X2_STRNV</name>
<dbReference type="AlphaFoldDB" id="A0A1U9R2X2"/>
<accession>A0A1U9R2X2</accession>
<dbReference type="OrthoDB" id="146444at2"/>
<feature type="region of interest" description="Disordered" evidence="4">
    <location>
        <begin position="251"/>
        <end position="276"/>
    </location>
</feature>
<dbReference type="Pfam" id="PF06386">
    <property type="entry name" value="GvpL_GvpF"/>
    <property type="match status" value="1"/>
</dbReference>
<dbReference type="PANTHER" id="PTHR36852">
    <property type="entry name" value="PROTEIN GVPL 2"/>
    <property type="match status" value="1"/>
</dbReference>
<dbReference type="KEGG" id="snw:BBN63_02625"/>
<proteinExistence type="inferred from homology"/>
<dbReference type="Proteomes" id="UP000189677">
    <property type="component" value="Chromosome"/>
</dbReference>
<evidence type="ECO:0000313" key="6">
    <source>
        <dbReference type="Proteomes" id="UP000189677"/>
    </source>
</evidence>
<organism evidence="5 6">
    <name type="scientific">Streptomyces niveus</name>
    <name type="common">Streptomyces spheroides</name>
    <dbReference type="NCBI Taxonomy" id="193462"/>
    <lineage>
        <taxon>Bacteria</taxon>
        <taxon>Bacillati</taxon>
        <taxon>Actinomycetota</taxon>
        <taxon>Actinomycetes</taxon>
        <taxon>Kitasatosporales</taxon>
        <taxon>Streptomycetaceae</taxon>
        <taxon>Streptomyces</taxon>
    </lineage>
</organism>
<reference evidence="5 6" key="1">
    <citation type="submission" date="2016-11" db="EMBL/GenBank/DDBJ databases">
        <title>Complete genome sequence of Streptomyces niveus SCSIO 3406.</title>
        <authorList>
            <person name="Zhu Q."/>
            <person name="Cheng W."/>
            <person name="Song Y."/>
            <person name="Li Q."/>
            <person name="Ju J."/>
        </authorList>
    </citation>
    <scope>NUCLEOTIDE SEQUENCE [LARGE SCALE GENOMIC DNA]</scope>
    <source>
        <strain evidence="5 6">SCSIO 3406</strain>
    </source>
</reference>
<evidence type="ECO:0000256" key="2">
    <source>
        <dbReference type="ARBA" id="ARBA00035108"/>
    </source>
</evidence>
<evidence type="ECO:0000313" key="5">
    <source>
        <dbReference type="EMBL" id="AQU70603.1"/>
    </source>
</evidence>
<dbReference type="EMBL" id="CP018047">
    <property type="protein sequence ID" value="AQU70603.1"/>
    <property type="molecule type" value="Genomic_DNA"/>
</dbReference>
<keyword evidence="6" id="KW-1185">Reference proteome</keyword>
<evidence type="ECO:0000256" key="1">
    <source>
        <dbReference type="ARBA" id="ARBA00022987"/>
    </source>
</evidence>
<dbReference type="InterPro" id="IPR009430">
    <property type="entry name" value="GvpL/GvpF"/>
</dbReference>
<keyword evidence="1" id="KW-0304">Gas vesicle</keyword>
<protein>
    <submittedName>
        <fullName evidence="5">Gas vesicle synthesis protein</fullName>
    </submittedName>
</protein>
<comment type="similarity">
    <text evidence="3">Belongs to the gas vesicle GvpF/GvpL family.</text>
</comment>
<evidence type="ECO:0000256" key="4">
    <source>
        <dbReference type="SAM" id="MobiDB-lite"/>
    </source>
</evidence>
<evidence type="ECO:0000256" key="3">
    <source>
        <dbReference type="ARBA" id="ARBA00035643"/>
    </source>
</evidence>
<gene>
    <name evidence="5" type="ORF">BBN63_02625</name>
</gene>
<dbReference type="PANTHER" id="PTHR36852:SF1">
    <property type="entry name" value="PROTEIN GVPL 2"/>
    <property type="match status" value="1"/>
</dbReference>
<feature type="compositionally biased region" description="Gly residues" evidence="4">
    <location>
        <begin position="263"/>
        <end position="276"/>
    </location>
</feature>
<comment type="subcellular location">
    <subcellularLocation>
        <location evidence="2">Gas vesicle</location>
    </subcellularLocation>
</comment>